<dbReference type="AlphaFoldDB" id="A0A7S2WGM6"/>
<evidence type="ECO:0000256" key="4">
    <source>
        <dbReference type="ARBA" id="ARBA00038223"/>
    </source>
</evidence>
<keyword evidence="2" id="KW-0963">Cytoplasm</keyword>
<dbReference type="GO" id="GO:0033617">
    <property type="term" value="P:mitochondrial respiratory chain complex IV assembly"/>
    <property type="evidence" value="ECO:0007669"/>
    <property type="project" value="TreeGrafter"/>
</dbReference>
<keyword evidence="3" id="KW-1015">Disulfide bond</keyword>
<accession>A0A7S2WGM6</accession>
<comment type="subcellular location">
    <subcellularLocation>
        <location evidence="1">Cytoplasm</location>
    </subcellularLocation>
</comment>
<evidence type="ECO:0000313" key="5">
    <source>
        <dbReference type="EMBL" id="CAD9687414.1"/>
    </source>
</evidence>
<dbReference type="PANTHER" id="PTHR21107">
    <property type="entry name" value="CYTOCHROME C OXIDASE ASSEMBLY PROTEIN COX19"/>
    <property type="match status" value="1"/>
</dbReference>
<dbReference type="PANTHER" id="PTHR21107:SF2">
    <property type="entry name" value="CYTOCHROME C OXIDASE ASSEMBLY PROTEIN COX19"/>
    <property type="match status" value="1"/>
</dbReference>
<dbReference type="GO" id="GO:0005758">
    <property type="term" value="C:mitochondrial intermembrane space"/>
    <property type="evidence" value="ECO:0007669"/>
    <property type="project" value="TreeGrafter"/>
</dbReference>
<reference evidence="5" key="1">
    <citation type="submission" date="2021-01" db="EMBL/GenBank/DDBJ databases">
        <authorList>
            <person name="Corre E."/>
            <person name="Pelletier E."/>
            <person name="Niang G."/>
            <person name="Scheremetjew M."/>
            <person name="Finn R."/>
            <person name="Kale V."/>
            <person name="Holt S."/>
            <person name="Cochrane G."/>
            <person name="Meng A."/>
            <person name="Brown T."/>
            <person name="Cohen L."/>
        </authorList>
    </citation>
    <scope>NUCLEOTIDE SEQUENCE</scope>
    <source>
        <strain evidence="5">CCMP1452</strain>
    </source>
</reference>
<dbReference type="PROSITE" id="PS51808">
    <property type="entry name" value="CHCH"/>
    <property type="match status" value="1"/>
</dbReference>
<sequence>MSSMNFSSAKQFVRPPQRGIFPLDHDAECKVFMNTYLSCLKEEKDQHNKCRELSKEYLQCRMDRQLMADEDLDELGYSKDAKVQNAEEYDKSKEKGGYVAGKHLNKPIKWWFQR</sequence>
<name>A0A7S2WGM6_9STRA</name>
<comment type="similarity">
    <text evidence="4">Belongs to the COX19 family.</text>
</comment>
<dbReference type="EMBL" id="HBHI01022210">
    <property type="protein sequence ID" value="CAD9687414.1"/>
    <property type="molecule type" value="Transcribed_RNA"/>
</dbReference>
<organism evidence="5">
    <name type="scientific">Eucampia antarctica</name>
    <dbReference type="NCBI Taxonomy" id="49252"/>
    <lineage>
        <taxon>Eukaryota</taxon>
        <taxon>Sar</taxon>
        <taxon>Stramenopiles</taxon>
        <taxon>Ochrophyta</taxon>
        <taxon>Bacillariophyta</taxon>
        <taxon>Mediophyceae</taxon>
        <taxon>Biddulphiophycidae</taxon>
        <taxon>Hemiaulales</taxon>
        <taxon>Hemiaulaceae</taxon>
        <taxon>Eucampia</taxon>
    </lineage>
</organism>
<evidence type="ECO:0000256" key="2">
    <source>
        <dbReference type="ARBA" id="ARBA00022490"/>
    </source>
</evidence>
<gene>
    <name evidence="5" type="ORF">EANT1437_LOCUS11425</name>
</gene>
<evidence type="ECO:0000256" key="3">
    <source>
        <dbReference type="ARBA" id="ARBA00023157"/>
    </source>
</evidence>
<dbReference type="InterPro" id="IPR051383">
    <property type="entry name" value="COX19"/>
</dbReference>
<evidence type="ECO:0000256" key="1">
    <source>
        <dbReference type="ARBA" id="ARBA00004496"/>
    </source>
</evidence>
<evidence type="ECO:0008006" key="6">
    <source>
        <dbReference type="Google" id="ProtNLM"/>
    </source>
</evidence>
<proteinExistence type="inferred from homology"/>
<protein>
    <recommendedName>
        <fullName evidence="6">CHCH domain-containing protein</fullName>
    </recommendedName>
</protein>